<gene>
    <name evidence="1" type="ORF">BaRGS_00028907</name>
</gene>
<sequence length="89" mass="10014">MGDKRRVTQAELKHVRHTEEMAATAKGMKNKKRRCDDKPKLTRYRQQTDQQMLSPLLSELSKKMATAQLADHAASGHIDLSTAGSHQTN</sequence>
<organism evidence="1 2">
    <name type="scientific">Batillaria attramentaria</name>
    <dbReference type="NCBI Taxonomy" id="370345"/>
    <lineage>
        <taxon>Eukaryota</taxon>
        <taxon>Metazoa</taxon>
        <taxon>Spiralia</taxon>
        <taxon>Lophotrochozoa</taxon>
        <taxon>Mollusca</taxon>
        <taxon>Gastropoda</taxon>
        <taxon>Caenogastropoda</taxon>
        <taxon>Sorbeoconcha</taxon>
        <taxon>Cerithioidea</taxon>
        <taxon>Batillariidae</taxon>
        <taxon>Batillaria</taxon>
    </lineage>
</organism>
<dbReference type="Proteomes" id="UP001519460">
    <property type="component" value="Unassembled WGS sequence"/>
</dbReference>
<reference evidence="1 2" key="1">
    <citation type="journal article" date="2023" name="Sci. Data">
        <title>Genome assembly of the Korean intertidal mud-creeper Batillaria attramentaria.</title>
        <authorList>
            <person name="Patra A.K."/>
            <person name="Ho P.T."/>
            <person name="Jun S."/>
            <person name="Lee S.J."/>
            <person name="Kim Y."/>
            <person name="Won Y.J."/>
        </authorList>
    </citation>
    <scope>NUCLEOTIDE SEQUENCE [LARGE SCALE GENOMIC DNA]</scope>
    <source>
        <strain evidence="1">Wonlab-2016</strain>
    </source>
</reference>
<keyword evidence="2" id="KW-1185">Reference proteome</keyword>
<evidence type="ECO:0000313" key="1">
    <source>
        <dbReference type="EMBL" id="KAK7479827.1"/>
    </source>
</evidence>
<comment type="caution">
    <text evidence="1">The sequence shown here is derived from an EMBL/GenBank/DDBJ whole genome shotgun (WGS) entry which is preliminary data.</text>
</comment>
<evidence type="ECO:0000313" key="2">
    <source>
        <dbReference type="Proteomes" id="UP001519460"/>
    </source>
</evidence>
<name>A0ABD0JXQ0_9CAEN</name>
<dbReference type="EMBL" id="JACVVK020000294">
    <property type="protein sequence ID" value="KAK7479827.1"/>
    <property type="molecule type" value="Genomic_DNA"/>
</dbReference>
<protein>
    <recommendedName>
        <fullName evidence="3">Ribosome biogenesis protein SLX9</fullName>
    </recommendedName>
</protein>
<accession>A0ABD0JXQ0</accession>
<proteinExistence type="predicted"/>
<evidence type="ECO:0008006" key="3">
    <source>
        <dbReference type="Google" id="ProtNLM"/>
    </source>
</evidence>
<dbReference type="AlphaFoldDB" id="A0ABD0JXQ0"/>